<evidence type="ECO:0000259" key="8">
    <source>
        <dbReference type="PROSITE" id="PS50110"/>
    </source>
</evidence>
<feature type="domain" description="OmpR/PhoB-type" evidence="9">
    <location>
        <begin position="124"/>
        <end position="222"/>
    </location>
</feature>
<keyword evidence="5" id="KW-0804">Transcription</keyword>
<accession>A0A160KV88</accession>
<dbReference type="GO" id="GO:0000976">
    <property type="term" value="F:transcription cis-regulatory region binding"/>
    <property type="evidence" value="ECO:0007669"/>
    <property type="project" value="TreeGrafter"/>
</dbReference>
<keyword evidence="11" id="KW-1185">Reference proteome</keyword>
<dbReference type="SUPFAM" id="SSF52172">
    <property type="entry name" value="CheY-like"/>
    <property type="match status" value="1"/>
</dbReference>
<dbReference type="RefSeq" id="WP_084416093.1">
    <property type="nucleotide sequence ID" value="NZ_CP015515.1"/>
</dbReference>
<keyword evidence="3" id="KW-0805">Transcription regulation</keyword>
<keyword evidence="1 6" id="KW-0597">Phosphoprotein</keyword>
<dbReference type="InterPro" id="IPR001867">
    <property type="entry name" value="OmpR/PhoB-type_DNA-bd"/>
</dbReference>
<organism evidence="10 11">
    <name type="scientific">Rathayibacter tritici</name>
    <dbReference type="NCBI Taxonomy" id="33888"/>
    <lineage>
        <taxon>Bacteria</taxon>
        <taxon>Bacillati</taxon>
        <taxon>Actinomycetota</taxon>
        <taxon>Actinomycetes</taxon>
        <taxon>Micrococcales</taxon>
        <taxon>Microbacteriaceae</taxon>
        <taxon>Rathayibacter</taxon>
    </lineage>
</organism>
<dbReference type="PANTHER" id="PTHR48111:SF1">
    <property type="entry name" value="TWO-COMPONENT RESPONSE REGULATOR ORR33"/>
    <property type="match status" value="1"/>
</dbReference>
<keyword evidence="4 7" id="KW-0238">DNA-binding</keyword>
<dbReference type="CDD" id="cd00383">
    <property type="entry name" value="trans_reg_C"/>
    <property type="match status" value="1"/>
</dbReference>
<evidence type="ECO:0000259" key="9">
    <source>
        <dbReference type="PROSITE" id="PS51755"/>
    </source>
</evidence>
<evidence type="ECO:0000313" key="10">
    <source>
        <dbReference type="EMBL" id="AND17852.1"/>
    </source>
</evidence>
<dbReference type="GO" id="GO:0032993">
    <property type="term" value="C:protein-DNA complex"/>
    <property type="evidence" value="ECO:0007669"/>
    <property type="project" value="TreeGrafter"/>
</dbReference>
<gene>
    <name evidence="10" type="ORF">A6122_2742</name>
</gene>
<evidence type="ECO:0000256" key="2">
    <source>
        <dbReference type="ARBA" id="ARBA00023012"/>
    </source>
</evidence>
<dbReference type="InterPro" id="IPR001789">
    <property type="entry name" value="Sig_transdc_resp-reg_receiver"/>
</dbReference>
<evidence type="ECO:0000256" key="6">
    <source>
        <dbReference type="PROSITE-ProRule" id="PRU00169"/>
    </source>
</evidence>
<dbReference type="PROSITE" id="PS50110">
    <property type="entry name" value="RESPONSE_REGULATORY"/>
    <property type="match status" value="1"/>
</dbReference>
<dbReference type="PROSITE" id="PS51755">
    <property type="entry name" value="OMPR_PHOB"/>
    <property type="match status" value="1"/>
</dbReference>
<dbReference type="Gene3D" id="6.10.250.690">
    <property type="match status" value="1"/>
</dbReference>
<dbReference type="KEGG" id="rtn:A6122_2742"/>
<dbReference type="InterPro" id="IPR039420">
    <property type="entry name" value="WalR-like"/>
</dbReference>
<dbReference type="SMART" id="SM00862">
    <property type="entry name" value="Trans_reg_C"/>
    <property type="match status" value="1"/>
</dbReference>
<evidence type="ECO:0000256" key="5">
    <source>
        <dbReference type="ARBA" id="ARBA00023163"/>
    </source>
</evidence>
<dbReference type="OrthoDB" id="3197131at2"/>
<dbReference type="InterPro" id="IPR016032">
    <property type="entry name" value="Sig_transdc_resp-reg_C-effctor"/>
</dbReference>
<dbReference type="GO" id="GO:0005829">
    <property type="term" value="C:cytosol"/>
    <property type="evidence" value="ECO:0007669"/>
    <property type="project" value="TreeGrafter"/>
</dbReference>
<dbReference type="InterPro" id="IPR036388">
    <property type="entry name" value="WH-like_DNA-bd_sf"/>
</dbReference>
<evidence type="ECO:0000256" key="7">
    <source>
        <dbReference type="PROSITE-ProRule" id="PRU01091"/>
    </source>
</evidence>
<dbReference type="Pfam" id="PF00486">
    <property type="entry name" value="Trans_reg_C"/>
    <property type="match status" value="1"/>
</dbReference>
<protein>
    <submittedName>
        <fullName evidence="10">Uncharacterized protein</fullName>
    </submittedName>
</protein>
<dbReference type="Pfam" id="PF00072">
    <property type="entry name" value="Response_reg"/>
    <property type="match status" value="1"/>
</dbReference>
<feature type="modified residue" description="4-aspartylphosphate" evidence="6">
    <location>
        <position position="52"/>
    </location>
</feature>
<dbReference type="Gene3D" id="3.40.50.2300">
    <property type="match status" value="1"/>
</dbReference>
<name>A0A160KV88_9MICO</name>
<dbReference type="GO" id="GO:0000156">
    <property type="term" value="F:phosphorelay response regulator activity"/>
    <property type="evidence" value="ECO:0007669"/>
    <property type="project" value="TreeGrafter"/>
</dbReference>
<feature type="DNA-binding region" description="OmpR/PhoB-type" evidence="7">
    <location>
        <begin position="124"/>
        <end position="222"/>
    </location>
</feature>
<dbReference type="EMBL" id="CP015515">
    <property type="protein sequence ID" value="AND17852.1"/>
    <property type="molecule type" value="Genomic_DNA"/>
</dbReference>
<dbReference type="Proteomes" id="UP000077071">
    <property type="component" value="Chromosome"/>
</dbReference>
<dbReference type="PANTHER" id="PTHR48111">
    <property type="entry name" value="REGULATOR OF RPOS"/>
    <property type="match status" value="1"/>
</dbReference>
<evidence type="ECO:0000256" key="4">
    <source>
        <dbReference type="ARBA" id="ARBA00023125"/>
    </source>
</evidence>
<dbReference type="GO" id="GO:0006355">
    <property type="term" value="P:regulation of DNA-templated transcription"/>
    <property type="evidence" value="ECO:0007669"/>
    <property type="project" value="InterPro"/>
</dbReference>
<sequence>MSIVLVIDDDPHLLFGIRVALETDGHRVVTAADGRAGLAAVAEHDPDAVVLDVNMPLLDGSAVCRALRVVGDDVPVMMLTAHDSAPLRVAGLDAGADDYLGKPFDVDELRARVRALIRRGASASAAPLWRGVALDTQQRRLTGPSGETELTRLETLIADLLFRDPSRVRTRDELSDAAWPTGRAPASNALDVTVSSLRKKVASATGAPAIRAVRGLGYRLEP</sequence>
<dbReference type="AlphaFoldDB" id="A0A160KV88"/>
<evidence type="ECO:0000256" key="3">
    <source>
        <dbReference type="ARBA" id="ARBA00023015"/>
    </source>
</evidence>
<dbReference type="SMART" id="SM00448">
    <property type="entry name" value="REC"/>
    <property type="match status" value="1"/>
</dbReference>
<proteinExistence type="predicted"/>
<feature type="domain" description="Response regulatory" evidence="8">
    <location>
        <begin position="3"/>
        <end position="117"/>
    </location>
</feature>
<reference evidence="10 11" key="1">
    <citation type="submission" date="2016-05" db="EMBL/GenBank/DDBJ databases">
        <title>Complete genome sequence of Rathayibacter tritici NCPPB 1953.</title>
        <authorList>
            <person name="Park J."/>
            <person name="Lee H.-H."/>
            <person name="Lee S.-W."/>
            <person name="Seo Y.-S."/>
        </authorList>
    </citation>
    <scope>NUCLEOTIDE SEQUENCE [LARGE SCALE GENOMIC DNA]</scope>
    <source>
        <strain evidence="10 11">NCPPB 1953</strain>
    </source>
</reference>
<evidence type="ECO:0000256" key="1">
    <source>
        <dbReference type="ARBA" id="ARBA00022553"/>
    </source>
</evidence>
<dbReference type="SUPFAM" id="SSF46894">
    <property type="entry name" value="C-terminal effector domain of the bipartite response regulators"/>
    <property type="match status" value="1"/>
</dbReference>
<keyword evidence="2" id="KW-0902">Two-component regulatory system</keyword>
<dbReference type="Gene3D" id="1.10.10.10">
    <property type="entry name" value="Winged helix-like DNA-binding domain superfamily/Winged helix DNA-binding domain"/>
    <property type="match status" value="1"/>
</dbReference>
<dbReference type="PATRIC" id="fig|33888.3.peg.3078"/>
<evidence type="ECO:0000313" key="11">
    <source>
        <dbReference type="Proteomes" id="UP000077071"/>
    </source>
</evidence>
<dbReference type="STRING" id="33888.A6122_2742"/>
<dbReference type="InterPro" id="IPR011006">
    <property type="entry name" value="CheY-like_superfamily"/>
</dbReference>